<dbReference type="PANTHER" id="PTHR36172">
    <property type="match status" value="1"/>
</dbReference>
<evidence type="ECO:0000259" key="6">
    <source>
        <dbReference type="PROSITE" id="PS51736"/>
    </source>
</evidence>
<feature type="active site" description="O-(5'-phospho-DNA)-serine intermediate" evidence="4 5">
    <location>
        <position position="64"/>
    </location>
</feature>
<dbReference type="Proteomes" id="UP000287352">
    <property type="component" value="Unassembled WGS sequence"/>
</dbReference>
<dbReference type="InterPro" id="IPR006118">
    <property type="entry name" value="Recombinase_CS"/>
</dbReference>
<comment type="caution">
    <text evidence="7">The sequence shown here is derived from an EMBL/GenBank/DDBJ whole genome shotgun (WGS) entry which is preliminary data.</text>
</comment>
<dbReference type="InterPro" id="IPR048046">
    <property type="entry name" value="Transpos_IS607"/>
</dbReference>
<dbReference type="InterPro" id="IPR036162">
    <property type="entry name" value="Resolvase-like_N_sf"/>
</dbReference>
<dbReference type="OrthoDB" id="154675at2"/>
<keyword evidence="3" id="KW-0233">DNA recombination</keyword>
<dbReference type="NCBIfam" id="NF033518">
    <property type="entry name" value="transpos_IS607"/>
    <property type="match status" value="1"/>
</dbReference>
<dbReference type="GO" id="GO:0000150">
    <property type="term" value="F:DNA strand exchange activity"/>
    <property type="evidence" value="ECO:0007669"/>
    <property type="project" value="InterPro"/>
</dbReference>
<dbReference type="InterPro" id="IPR051491">
    <property type="entry name" value="Recombinase/Transposase-rel"/>
</dbReference>
<dbReference type="GO" id="GO:0003677">
    <property type="term" value="F:DNA binding"/>
    <property type="evidence" value="ECO:0007669"/>
    <property type="project" value="UniProtKB-KW"/>
</dbReference>
<feature type="domain" description="Resolvase/invertase-type recombinase catalytic" evidence="6">
    <location>
        <begin position="56"/>
        <end position="196"/>
    </location>
</feature>
<dbReference type="Pfam" id="PF00239">
    <property type="entry name" value="Resolvase"/>
    <property type="match status" value="1"/>
</dbReference>
<gene>
    <name evidence="7" type="ORF">KTT_45240</name>
</gene>
<name>A0A402A6M1_9CHLR</name>
<evidence type="ECO:0000313" key="8">
    <source>
        <dbReference type="Proteomes" id="UP000287352"/>
    </source>
</evidence>
<evidence type="ECO:0000256" key="1">
    <source>
        <dbReference type="ARBA" id="ARBA00022908"/>
    </source>
</evidence>
<dbReference type="FunFam" id="3.40.50.1390:FF:000002">
    <property type="entry name" value="ORF1 in transposon ISC1904"/>
    <property type="match status" value="1"/>
</dbReference>
<dbReference type="InterPro" id="IPR041718">
    <property type="entry name" value="IS607_transposase-like"/>
</dbReference>
<dbReference type="PROSITE" id="PS00397">
    <property type="entry name" value="RECOMBINASES_1"/>
    <property type="match status" value="1"/>
</dbReference>
<proteinExistence type="predicted"/>
<evidence type="ECO:0000313" key="7">
    <source>
        <dbReference type="EMBL" id="GCE14665.1"/>
    </source>
</evidence>
<evidence type="ECO:0000256" key="5">
    <source>
        <dbReference type="PROSITE-ProRule" id="PRU10137"/>
    </source>
</evidence>
<dbReference type="AlphaFoldDB" id="A0A402A6M1"/>
<evidence type="ECO:0000256" key="4">
    <source>
        <dbReference type="PIRSR" id="PIRSR606118-50"/>
    </source>
</evidence>
<keyword evidence="1" id="KW-0229">DNA integration</keyword>
<keyword evidence="8" id="KW-1185">Reference proteome</keyword>
<protein>
    <submittedName>
        <fullName evidence="7">IS607 family transposase</fullName>
    </submittedName>
</protein>
<dbReference type="Gene3D" id="1.10.287.2170">
    <property type="match status" value="1"/>
</dbReference>
<dbReference type="SUPFAM" id="SSF53041">
    <property type="entry name" value="Resolvase-like"/>
    <property type="match status" value="1"/>
</dbReference>
<organism evidence="7 8">
    <name type="scientific">Tengunoibacter tsumagoiensis</name>
    <dbReference type="NCBI Taxonomy" id="2014871"/>
    <lineage>
        <taxon>Bacteria</taxon>
        <taxon>Bacillati</taxon>
        <taxon>Chloroflexota</taxon>
        <taxon>Ktedonobacteria</taxon>
        <taxon>Ktedonobacterales</taxon>
        <taxon>Dictyobacteraceae</taxon>
        <taxon>Tengunoibacter</taxon>
    </lineage>
</organism>
<dbReference type="CDD" id="cd03769">
    <property type="entry name" value="SR_IS607_transposase_like"/>
    <property type="match status" value="1"/>
</dbReference>
<evidence type="ECO:0000256" key="3">
    <source>
        <dbReference type="ARBA" id="ARBA00023172"/>
    </source>
</evidence>
<evidence type="ECO:0000256" key="2">
    <source>
        <dbReference type="ARBA" id="ARBA00023125"/>
    </source>
</evidence>
<sequence length="198" mass="22445">MCYHGGMKLSQYAKQQGISYRTALRWFRDGTIQGYQAPSGTIIVTESREPAQAVQKVAIYARVSSSEQREDLERQAERLSQYCTVRGYHVALVVKEVASGVNDSRPKLLSLLKDASITRVVVEHRDRLTRFGFQYIDALFSVQGRVIEVVNPAQNDTEELLADLTSIIYSFCARLYGQRRAKHKTEKVVQELQEQGDA</sequence>
<reference evidence="8" key="1">
    <citation type="submission" date="2018-12" db="EMBL/GenBank/DDBJ databases">
        <title>Tengunoibacter tsumagoiensis gen. nov., sp. nov., Dictyobacter kobayashii sp. nov., D. alpinus sp. nov., and D. joshuensis sp. nov. and description of Dictyobacteraceae fam. nov. within the order Ktedonobacterales isolated from Tengu-no-mugimeshi.</title>
        <authorList>
            <person name="Wang C.M."/>
            <person name="Zheng Y."/>
            <person name="Sakai Y."/>
            <person name="Toyoda A."/>
            <person name="Minakuchi Y."/>
            <person name="Abe K."/>
            <person name="Yokota A."/>
            <person name="Yabe S."/>
        </authorList>
    </citation>
    <scope>NUCLEOTIDE SEQUENCE [LARGE SCALE GENOMIC DNA]</scope>
    <source>
        <strain evidence="8">Uno3</strain>
    </source>
</reference>
<accession>A0A402A6M1</accession>
<dbReference type="GO" id="GO:0015074">
    <property type="term" value="P:DNA integration"/>
    <property type="evidence" value="ECO:0007669"/>
    <property type="project" value="UniProtKB-KW"/>
</dbReference>
<dbReference type="PROSITE" id="PS51736">
    <property type="entry name" value="RECOMBINASES_3"/>
    <property type="match status" value="1"/>
</dbReference>
<dbReference type="Gene3D" id="3.40.50.1390">
    <property type="entry name" value="Resolvase, N-terminal catalytic domain"/>
    <property type="match status" value="1"/>
</dbReference>
<dbReference type="EMBL" id="BIFR01000002">
    <property type="protein sequence ID" value="GCE14665.1"/>
    <property type="molecule type" value="Genomic_DNA"/>
</dbReference>
<dbReference type="SMART" id="SM00857">
    <property type="entry name" value="Resolvase"/>
    <property type="match status" value="1"/>
</dbReference>
<dbReference type="PANTHER" id="PTHR36172:SF1">
    <property type="entry name" value="RESOLVASE-RELATED"/>
    <property type="match status" value="1"/>
</dbReference>
<keyword evidence="2" id="KW-0238">DNA-binding</keyword>
<dbReference type="InterPro" id="IPR006119">
    <property type="entry name" value="Resolv_N"/>
</dbReference>